<gene>
    <name evidence="1" type="ORF">C5167_011581</name>
</gene>
<evidence type="ECO:0000313" key="1">
    <source>
        <dbReference type="EMBL" id="RZC67891.1"/>
    </source>
</evidence>
<name>A0A4Y7K6Q0_PAPSO</name>
<dbReference type="Gramene" id="RZC67891">
    <property type="protein sequence ID" value="RZC67891"/>
    <property type="gene ID" value="C5167_011581"/>
</dbReference>
<sequence length="60" mass="6620">MLSSVIGKYRTEQLLVSCLYAEDVLVLGLLPWRSSSNIFYKAFAVEQGATTVMGDQSTCK</sequence>
<proteinExistence type="predicted"/>
<dbReference type="AlphaFoldDB" id="A0A4Y7K6Q0"/>
<accession>A0A4Y7K6Q0</accession>
<dbReference type="EMBL" id="CM010720">
    <property type="protein sequence ID" value="RZC67891.1"/>
    <property type="molecule type" value="Genomic_DNA"/>
</dbReference>
<keyword evidence="2" id="KW-1185">Reference proteome</keyword>
<protein>
    <submittedName>
        <fullName evidence="1">Uncharacterized protein</fullName>
    </submittedName>
</protein>
<evidence type="ECO:0000313" key="2">
    <source>
        <dbReference type="Proteomes" id="UP000316621"/>
    </source>
</evidence>
<dbReference type="Proteomes" id="UP000316621">
    <property type="component" value="Chromosome 6"/>
</dbReference>
<organism evidence="1 2">
    <name type="scientific">Papaver somniferum</name>
    <name type="common">Opium poppy</name>
    <dbReference type="NCBI Taxonomy" id="3469"/>
    <lineage>
        <taxon>Eukaryota</taxon>
        <taxon>Viridiplantae</taxon>
        <taxon>Streptophyta</taxon>
        <taxon>Embryophyta</taxon>
        <taxon>Tracheophyta</taxon>
        <taxon>Spermatophyta</taxon>
        <taxon>Magnoliopsida</taxon>
        <taxon>Ranunculales</taxon>
        <taxon>Papaveraceae</taxon>
        <taxon>Papaveroideae</taxon>
        <taxon>Papaver</taxon>
    </lineage>
</organism>
<reference evidence="1 2" key="1">
    <citation type="journal article" date="2018" name="Science">
        <title>The opium poppy genome and morphinan production.</title>
        <authorList>
            <person name="Guo L."/>
            <person name="Winzer T."/>
            <person name="Yang X."/>
            <person name="Li Y."/>
            <person name="Ning Z."/>
            <person name="He Z."/>
            <person name="Teodor R."/>
            <person name="Lu Y."/>
            <person name="Bowser T.A."/>
            <person name="Graham I.A."/>
            <person name="Ye K."/>
        </authorList>
    </citation>
    <scope>NUCLEOTIDE SEQUENCE [LARGE SCALE GENOMIC DNA]</scope>
    <source>
        <strain evidence="2">cv. HN1</strain>
        <tissue evidence="1">Leaves</tissue>
    </source>
</reference>